<dbReference type="Proteomes" id="UP001458946">
    <property type="component" value="Unassembled WGS sequence"/>
</dbReference>
<gene>
    <name evidence="1" type="ORF">Dxin01_01057</name>
</gene>
<proteinExistence type="predicted"/>
<comment type="caution">
    <text evidence="1">The sequence shown here is derived from an EMBL/GenBank/DDBJ whole genome shotgun (WGS) entry which is preliminary data.</text>
</comment>
<organism evidence="1 2">
    <name type="scientific">Deinococcus xinjiangensis</name>
    <dbReference type="NCBI Taxonomy" id="457454"/>
    <lineage>
        <taxon>Bacteria</taxon>
        <taxon>Thermotogati</taxon>
        <taxon>Deinococcota</taxon>
        <taxon>Deinococci</taxon>
        <taxon>Deinococcales</taxon>
        <taxon>Deinococcaceae</taxon>
        <taxon>Deinococcus</taxon>
    </lineage>
</organism>
<accession>A0ABP9V9Y2</accession>
<reference evidence="1 2" key="1">
    <citation type="submission" date="2024-02" db="EMBL/GenBank/DDBJ databases">
        <title>Deinococcus xinjiangensis NBRC 107630.</title>
        <authorList>
            <person name="Ichikawa N."/>
            <person name="Katano-Makiyama Y."/>
            <person name="Hidaka K."/>
        </authorList>
    </citation>
    <scope>NUCLEOTIDE SEQUENCE [LARGE SCALE GENOMIC DNA]</scope>
    <source>
        <strain evidence="1 2">NBRC 107630</strain>
    </source>
</reference>
<protein>
    <recommendedName>
        <fullName evidence="3">Intracellular proteinase inhibitor BsuPI domain-containing protein</fullName>
    </recommendedName>
</protein>
<evidence type="ECO:0000313" key="2">
    <source>
        <dbReference type="Proteomes" id="UP001458946"/>
    </source>
</evidence>
<evidence type="ECO:0008006" key="3">
    <source>
        <dbReference type="Google" id="ProtNLM"/>
    </source>
</evidence>
<sequence>MVALLNTFGLSYEPISIFGPCTGVGLASKAQVAAALAEIFRKTNYQPANCVMGIDLIPLPQFPALQTNQLGPLLVRVKPIPTQKAGAVIRWAVEVSNPTNASYDLSWGDASLDYVLLDAQGQPVRWLNKNFFNMYGAFTQCPPQSVCTPDLALRDRDRELRLRSLVADRPLPAGTYTLRVNVKDTTLGGQTFNITLPDVTFEVVR</sequence>
<name>A0ABP9V9Y2_9DEIO</name>
<evidence type="ECO:0000313" key="1">
    <source>
        <dbReference type="EMBL" id="GAA5501325.1"/>
    </source>
</evidence>
<dbReference type="EMBL" id="BAABRN010000008">
    <property type="protein sequence ID" value="GAA5501325.1"/>
    <property type="molecule type" value="Genomic_DNA"/>
</dbReference>
<keyword evidence="2" id="KW-1185">Reference proteome</keyword>